<reference evidence="3" key="1">
    <citation type="journal article" date="2023" name="PeerJ">
        <title>Selection and evaluation of lactic acid bacteria from chicken feces in Thailand as potential probiotics.</title>
        <authorList>
            <person name="Khurajog B."/>
            <person name="Disastra Y."/>
            <person name="Lawwyne L.D."/>
            <person name="Sirichokchatchawan W."/>
            <person name="Niyomtham W."/>
            <person name="Yindee J."/>
            <person name="Hampson D.J."/>
            <person name="Prapasarakul N."/>
        </authorList>
    </citation>
    <scope>NUCLEOTIDE SEQUENCE</scope>
    <source>
        <strain evidence="3">BF14</strain>
    </source>
</reference>
<reference evidence="3" key="2">
    <citation type="submission" date="2023-10" db="EMBL/GenBank/DDBJ databases">
        <authorList>
            <person name="Khurajog B."/>
        </authorList>
    </citation>
    <scope>NUCLEOTIDE SEQUENCE</scope>
    <source>
        <strain evidence="3">BF14</strain>
    </source>
</reference>
<dbReference type="RefSeq" id="WP_317052505.1">
    <property type="nucleotide sequence ID" value="NZ_CP140878.1"/>
</dbReference>
<evidence type="ECO:0000256" key="1">
    <source>
        <dbReference type="SAM" id="MobiDB-lite"/>
    </source>
</evidence>
<evidence type="ECO:0000313" key="4">
    <source>
        <dbReference type="Proteomes" id="UP001280415"/>
    </source>
</evidence>
<evidence type="ECO:0000256" key="2">
    <source>
        <dbReference type="SAM" id="Phobius"/>
    </source>
</evidence>
<name>A0AAW8YT07_PEDAC</name>
<keyword evidence="2" id="KW-0472">Membrane</keyword>
<dbReference type="Proteomes" id="UP001280415">
    <property type="component" value="Unassembled WGS sequence"/>
</dbReference>
<keyword evidence="2" id="KW-0812">Transmembrane</keyword>
<feature type="transmembrane region" description="Helical" evidence="2">
    <location>
        <begin position="35"/>
        <end position="52"/>
    </location>
</feature>
<proteinExistence type="predicted"/>
<organism evidence="3 4">
    <name type="scientific">Pediococcus acidilactici</name>
    <dbReference type="NCBI Taxonomy" id="1254"/>
    <lineage>
        <taxon>Bacteria</taxon>
        <taxon>Bacillati</taxon>
        <taxon>Bacillota</taxon>
        <taxon>Bacilli</taxon>
        <taxon>Lactobacillales</taxon>
        <taxon>Lactobacillaceae</taxon>
        <taxon>Pediococcus</taxon>
        <taxon>Pediococcus acidilactici group</taxon>
    </lineage>
</organism>
<feature type="region of interest" description="Disordered" evidence="1">
    <location>
        <begin position="158"/>
        <end position="219"/>
    </location>
</feature>
<keyword evidence="2" id="KW-1133">Transmembrane helix</keyword>
<evidence type="ECO:0000313" key="3">
    <source>
        <dbReference type="EMBL" id="MDV2912174.1"/>
    </source>
</evidence>
<comment type="caution">
    <text evidence="3">The sequence shown here is derived from an EMBL/GenBank/DDBJ whole genome shotgun (WGS) entry which is preliminary data.</text>
</comment>
<dbReference type="AlphaFoldDB" id="A0AAW8YT07"/>
<dbReference type="EMBL" id="JAWJAX010000017">
    <property type="protein sequence ID" value="MDV2912174.1"/>
    <property type="molecule type" value="Genomic_DNA"/>
</dbReference>
<gene>
    <name evidence="3" type="ORF">R0H03_10065</name>
</gene>
<protein>
    <submittedName>
        <fullName evidence="3">Uncharacterized protein</fullName>
    </submittedName>
</protein>
<sequence length="343" mass="38514">MAIFIALLCYLFLFSAIILAVLCFGFKHITLKKWLYISLSGLIAAFVIYQFIPTTAPKSDKLAFNDVIKLKSKKSDTGGFDAPKDGHFILKGVALKNTKIILKDDLDEDYPVTTKKLKAGQSFQIPLYVKDGDSVNINLHAKYKKQDLEKDIDVWSTTDNTSSKRKSSESKDSSTSTSPEKISSKKSSTKQKSSKSKNISQESTKQGSIKHKKANPNEKYNKQIANEVKLYQGWAAGLLDDDGNPTQDGEPQDQFSFSTPIDKITYNKKQERVNVYLHSGLVNNLSKSEKKEFGHELIKGVQAIISEVDEDADIDMLDIKILNTHGRDMGRQQIMNPTQISWY</sequence>
<accession>A0AAW8YT07</accession>